<feature type="compositionally biased region" description="Low complexity" evidence="1">
    <location>
        <begin position="207"/>
        <end position="216"/>
    </location>
</feature>
<feature type="region of interest" description="Disordered" evidence="1">
    <location>
        <begin position="60"/>
        <end position="91"/>
    </location>
</feature>
<dbReference type="AlphaFoldDB" id="N4VSC3"/>
<organism evidence="3 4">
    <name type="scientific">Colletotrichum orbiculare (strain 104-T / ATCC 96160 / CBS 514.97 / LARS 414 / MAFF 240422)</name>
    <name type="common">Cucumber anthracnose fungus</name>
    <name type="synonym">Colletotrichum lagenarium</name>
    <dbReference type="NCBI Taxonomy" id="1213857"/>
    <lineage>
        <taxon>Eukaryota</taxon>
        <taxon>Fungi</taxon>
        <taxon>Dikarya</taxon>
        <taxon>Ascomycota</taxon>
        <taxon>Pezizomycotina</taxon>
        <taxon>Sordariomycetes</taxon>
        <taxon>Hypocreomycetidae</taxon>
        <taxon>Glomerellales</taxon>
        <taxon>Glomerellaceae</taxon>
        <taxon>Colletotrichum</taxon>
        <taxon>Colletotrichum orbiculare species complex</taxon>
    </lineage>
</organism>
<feature type="compositionally biased region" description="Polar residues" evidence="1">
    <location>
        <begin position="223"/>
        <end position="232"/>
    </location>
</feature>
<accession>N4VSC3</accession>
<feature type="compositionally biased region" description="Low complexity" evidence="1">
    <location>
        <begin position="76"/>
        <end position="89"/>
    </location>
</feature>
<evidence type="ECO:0000313" key="4">
    <source>
        <dbReference type="Proteomes" id="UP000014480"/>
    </source>
</evidence>
<reference evidence="4" key="1">
    <citation type="journal article" date="2013" name="New Phytol.">
        <title>Comparative genomic and transcriptomic analyses reveal the hemibiotrophic stage shift of Colletotrichum fungi.</title>
        <authorList>
            <person name="Gan P."/>
            <person name="Ikeda K."/>
            <person name="Irieda H."/>
            <person name="Narusaka M."/>
            <person name="O'Connell R.J."/>
            <person name="Narusaka Y."/>
            <person name="Takano Y."/>
            <person name="Kubo Y."/>
            <person name="Shirasu K."/>
        </authorList>
    </citation>
    <scope>NUCLEOTIDE SEQUENCE [LARGE SCALE GENOMIC DNA]</scope>
    <source>
        <strain evidence="4">104-T / ATCC 96160 / CBS 514.97 / LARS 414 / MAFF 240422</strain>
    </source>
</reference>
<sequence>MPSIPQGNSADDSIFKLRIGGRDLGSLTAADDSIFKLPIGGRDTRLPIAADDSIFHLHVGRQDQPNSENVARNYPSSVNGQSSSGSTFSEEYESNKNTAKAIGGGIIAVVVVVVVLVIGSMIAACCIYNKRKDRKRQHDLEMKKYMGENRASTASANTGTNDTAQGYGQGTYPTYGYEYNNDTGYGYSRGYDRTITNPTSAIHSTNRAATPPAYTPARDDTSIQRQNTQSAGIGTLSKKPRS</sequence>
<dbReference type="Proteomes" id="UP000014480">
    <property type="component" value="Unassembled WGS sequence"/>
</dbReference>
<feature type="compositionally biased region" description="Polar residues" evidence="1">
    <location>
        <begin position="196"/>
        <end position="206"/>
    </location>
</feature>
<dbReference type="EMBL" id="AMCV02000014">
    <property type="protein sequence ID" value="TDZ21631.1"/>
    <property type="molecule type" value="Genomic_DNA"/>
</dbReference>
<feature type="transmembrane region" description="Helical" evidence="2">
    <location>
        <begin position="101"/>
        <end position="128"/>
    </location>
</feature>
<keyword evidence="2" id="KW-0472">Membrane</keyword>
<keyword evidence="2" id="KW-0812">Transmembrane</keyword>
<dbReference type="HOGENOM" id="CLU_1147127_0_0_1"/>
<comment type="caution">
    <text evidence="3">The sequence shown here is derived from an EMBL/GenBank/DDBJ whole genome shotgun (WGS) entry which is preliminary data.</text>
</comment>
<gene>
    <name evidence="3" type="ORF">Cob_v005538</name>
</gene>
<evidence type="ECO:0000256" key="1">
    <source>
        <dbReference type="SAM" id="MobiDB-lite"/>
    </source>
</evidence>
<evidence type="ECO:0000256" key="2">
    <source>
        <dbReference type="SAM" id="Phobius"/>
    </source>
</evidence>
<name>N4VSC3_COLOR</name>
<proteinExistence type="predicted"/>
<keyword evidence="4" id="KW-1185">Reference proteome</keyword>
<dbReference type="eggNOG" id="ENOG502T5V5">
    <property type="taxonomic scope" value="Eukaryota"/>
</dbReference>
<reference evidence="4" key="2">
    <citation type="journal article" date="2019" name="Mol. Plant Microbe Interact.">
        <title>Genome sequence resources for four phytopathogenic fungi from the Colletotrichum orbiculare species complex.</title>
        <authorList>
            <person name="Gan P."/>
            <person name="Tsushima A."/>
            <person name="Narusaka M."/>
            <person name="Narusaka Y."/>
            <person name="Takano Y."/>
            <person name="Kubo Y."/>
            <person name="Shirasu K."/>
        </authorList>
    </citation>
    <scope>GENOME REANNOTATION</scope>
    <source>
        <strain evidence="4">104-T / ATCC 96160 / CBS 514.97 / LARS 414 / MAFF 240422</strain>
    </source>
</reference>
<protein>
    <submittedName>
        <fullName evidence="3">Uncharacterized protein</fullName>
    </submittedName>
</protein>
<evidence type="ECO:0000313" key="3">
    <source>
        <dbReference type="EMBL" id="TDZ21631.1"/>
    </source>
</evidence>
<keyword evidence="2" id="KW-1133">Transmembrane helix</keyword>
<feature type="region of interest" description="Disordered" evidence="1">
    <location>
        <begin position="196"/>
        <end position="242"/>
    </location>
</feature>
<dbReference type="OrthoDB" id="4843568at2759"/>